<feature type="region of interest" description="Disordered" evidence="1">
    <location>
        <begin position="196"/>
        <end position="260"/>
    </location>
</feature>
<evidence type="ECO:0000256" key="1">
    <source>
        <dbReference type="SAM" id="MobiDB-lite"/>
    </source>
</evidence>
<name>A0A9W8ZYY3_9AGAR</name>
<reference evidence="2" key="1">
    <citation type="submission" date="2022-08" db="EMBL/GenBank/DDBJ databases">
        <authorList>
            <consortium name="DOE Joint Genome Institute"/>
            <person name="Min B."/>
            <person name="Riley R."/>
            <person name="Sierra-Patev S."/>
            <person name="Naranjo-Ortiz M."/>
            <person name="Looney B."/>
            <person name="Konkel Z."/>
            <person name="Slot J.C."/>
            <person name="Sakamoto Y."/>
            <person name="Steenwyk J.L."/>
            <person name="Rokas A."/>
            <person name="Carro J."/>
            <person name="Camarero S."/>
            <person name="Ferreira P."/>
            <person name="Molpeceres G."/>
            <person name="Ruiz-Duenas F.J."/>
            <person name="Serrano A."/>
            <person name="Henrissat B."/>
            <person name="Drula E."/>
            <person name="Hughes K.W."/>
            <person name="Mata J.L."/>
            <person name="Ishikawa N.K."/>
            <person name="Vargas-Isla R."/>
            <person name="Ushijima S."/>
            <person name="Smith C.A."/>
            <person name="Ahrendt S."/>
            <person name="Andreopoulos W."/>
            <person name="He G."/>
            <person name="Labutti K."/>
            <person name="Lipzen A."/>
            <person name="Ng V."/>
            <person name="Sandor L."/>
            <person name="Barry K."/>
            <person name="Martinez A.T."/>
            <person name="Xiao Y."/>
            <person name="Gibbons J.G."/>
            <person name="Terashima K."/>
            <person name="Hibbett D.S."/>
            <person name="Grigoriev I.V."/>
        </authorList>
    </citation>
    <scope>NUCLEOTIDE SEQUENCE</scope>
    <source>
        <strain evidence="2">Sp2 HRB7682 ss15</strain>
    </source>
</reference>
<accession>A0A9W8ZYY3</accession>
<evidence type="ECO:0000313" key="2">
    <source>
        <dbReference type="EMBL" id="KAJ4470589.1"/>
    </source>
</evidence>
<proteinExistence type="predicted"/>
<feature type="compositionally biased region" description="Low complexity" evidence="1">
    <location>
        <begin position="196"/>
        <end position="216"/>
    </location>
</feature>
<feature type="compositionally biased region" description="Polar residues" evidence="1">
    <location>
        <begin position="7"/>
        <end position="24"/>
    </location>
</feature>
<sequence length="321" mass="35231">MTTTTTSKGRATSCSRSKRVSSAQAHRKIDRSSAVQNLLRMTPADHEGYERQEGKLGTSHNEREAERKNKETTERRLELESHSWVSKEDFGPHSVRCLGCNKTIQLDNRHEFYTTAWHKHVFRCAVIKADYFSNGKDLPFESLVAGIGREAAEICRDARESDRAKGVILQLTSDPAWVKPSRIPKFKKIRAVSTGSLSSASSSGTTSSSYPGSSASVTPPAITPKLLLKSKRLRSSTSNSSTSSTSSTSHSSSISLPPYSPHSAVQSKGIQVDTVPYHETLAYQIELALPRIAASQGYFYCCGSLQQNRSGHELAHRLGCI</sequence>
<feature type="compositionally biased region" description="Low complexity" evidence="1">
    <location>
        <begin position="235"/>
        <end position="260"/>
    </location>
</feature>
<dbReference type="EMBL" id="JANVFS010000031">
    <property type="protein sequence ID" value="KAJ4470589.1"/>
    <property type="molecule type" value="Genomic_DNA"/>
</dbReference>
<organism evidence="2 3">
    <name type="scientific">Lentinula lateritia</name>
    <dbReference type="NCBI Taxonomy" id="40482"/>
    <lineage>
        <taxon>Eukaryota</taxon>
        <taxon>Fungi</taxon>
        <taxon>Dikarya</taxon>
        <taxon>Basidiomycota</taxon>
        <taxon>Agaricomycotina</taxon>
        <taxon>Agaricomycetes</taxon>
        <taxon>Agaricomycetidae</taxon>
        <taxon>Agaricales</taxon>
        <taxon>Marasmiineae</taxon>
        <taxon>Omphalotaceae</taxon>
        <taxon>Lentinula</taxon>
    </lineage>
</organism>
<comment type="caution">
    <text evidence="2">The sequence shown here is derived from an EMBL/GenBank/DDBJ whole genome shotgun (WGS) entry which is preliminary data.</text>
</comment>
<protein>
    <submittedName>
        <fullName evidence="2">Uncharacterized protein</fullName>
    </submittedName>
</protein>
<dbReference type="Proteomes" id="UP001150238">
    <property type="component" value="Unassembled WGS sequence"/>
</dbReference>
<gene>
    <name evidence="2" type="ORF">C8J55DRAFT_563917</name>
</gene>
<feature type="region of interest" description="Disordered" evidence="1">
    <location>
        <begin position="1"/>
        <end position="77"/>
    </location>
</feature>
<reference evidence="2" key="2">
    <citation type="journal article" date="2023" name="Proc. Natl. Acad. Sci. U.S.A.">
        <title>A global phylogenomic analysis of the shiitake genus Lentinula.</title>
        <authorList>
            <person name="Sierra-Patev S."/>
            <person name="Min B."/>
            <person name="Naranjo-Ortiz M."/>
            <person name="Looney B."/>
            <person name="Konkel Z."/>
            <person name="Slot J.C."/>
            <person name="Sakamoto Y."/>
            <person name="Steenwyk J.L."/>
            <person name="Rokas A."/>
            <person name="Carro J."/>
            <person name="Camarero S."/>
            <person name="Ferreira P."/>
            <person name="Molpeceres G."/>
            <person name="Ruiz-Duenas F.J."/>
            <person name="Serrano A."/>
            <person name="Henrissat B."/>
            <person name="Drula E."/>
            <person name="Hughes K.W."/>
            <person name="Mata J.L."/>
            <person name="Ishikawa N.K."/>
            <person name="Vargas-Isla R."/>
            <person name="Ushijima S."/>
            <person name="Smith C.A."/>
            <person name="Donoghue J."/>
            <person name="Ahrendt S."/>
            <person name="Andreopoulos W."/>
            <person name="He G."/>
            <person name="LaButti K."/>
            <person name="Lipzen A."/>
            <person name="Ng V."/>
            <person name="Riley R."/>
            <person name="Sandor L."/>
            <person name="Barry K."/>
            <person name="Martinez A.T."/>
            <person name="Xiao Y."/>
            <person name="Gibbons J.G."/>
            <person name="Terashima K."/>
            <person name="Grigoriev I.V."/>
            <person name="Hibbett D."/>
        </authorList>
    </citation>
    <scope>NUCLEOTIDE SEQUENCE</scope>
    <source>
        <strain evidence="2">Sp2 HRB7682 ss15</strain>
    </source>
</reference>
<feature type="compositionally biased region" description="Basic and acidic residues" evidence="1">
    <location>
        <begin position="43"/>
        <end position="77"/>
    </location>
</feature>
<dbReference type="AlphaFoldDB" id="A0A9W8ZYY3"/>
<evidence type="ECO:0000313" key="3">
    <source>
        <dbReference type="Proteomes" id="UP001150238"/>
    </source>
</evidence>